<accession>A0A519BMV3</accession>
<dbReference type="InterPro" id="IPR036061">
    <property type="entry name" value="CheW-like_dom_sf"/>
</dbReference>
<proteinExistence type="predicted"/>
<dbReference type="SUPFAM" id="SSF50341">
    <property type="entry name" value="CheW-like"/>
    <property type="match status" value="1"/>
</dbReference>
<dbReference type="Gene3D" id="2.30.30.40">
    <property type="entry name" value="SH3 Domains"/>
    <property type="match status" value="1"/>
</dbReference>
<reference evidence="2 3" key="1">
    <citation type="journal article" date="2019" name="ISME J.">
        <title>Insights into ecological role of a new deltaproteobacterial order Candidatus Acidulodesulfobacterales by metagenomics and metatranscriptomics.</title>
        <authorList>
            <person name="Tan S."/>
            <person name="Liu J."/>
            <person name="Fang Y."/>
            <person name="Hedlund B.P."/>
            <person name="Lian Z.H."/>
            <person name="Huang L.Y."/>
            <person name="Li J.T."/>
            <person name="Huang L.N."/>
            <person name="Li W.J."/>
            <person name="Jiang H.C."/>
            <person name="Dong H.L."/>
            <person name="Shu W.S."/>
        </authorList>
    </citation>
    <scope>NUCLEOTIDE SEQUENCE [LARGE SCALE GENOMIC DNA]</scope>
    <source>
        <strain evidence="2">AP1</strain>
    </source>
</reference>
<comment type="caution">
    <text evidence="2">The sequence shown here is derived from an EMBL/GenBank/DDBJ whole genome shotgun (WGS) entry which is preliminary data.</text>
</comment>
<dbReference type="InterPro" id="IPR002545">
    <property type="entry name" value="CheW-lke_dom"/>
</dbReference>
<sequence length="263" mass="30648">MQNNFVAENSFTKEPDLISPWIDRLLVIDNIDNIIKEDNAAKSPSNIISLNSAKLNQGIFSVNSENDEDLEEEGARIYTYPVKKILTADNNNNIDNKILNSFVFEKNLEKEITYLSFNIDNSYFSFPVENILEIIRYIKPFKLYTNKIELLGLINHRGIAIPIYDFFAVNSHDSYTYDSYNRLALFNGNRFKYIVICSYNEENFGLCINNAGTIKKIKNKELITPNIIKYKNSKNLIYKLYENEEGKFSSIIEMRNLYDYLKL</sequence>
<feature type="domain" description="CheW-like" evidence="1">
    <location>
        <begin position="111"/>
        <end position="263"/>
    </location>
</feature>
<evidence type="ECO:0000313" key="2">
    <source>
        <dbReference type="EMBL" id="RZD18603.1"/>
    </source>
</evidence>
<name>A0A519BMV3_9DELT</name>
<evidence type="ECO:0000313" key="3">
    <source>
        <dbReference type="Proteomes" id="UP000319296"/>
    </source>
</evidence>
<dbReference type="AlphaFoldDB" id="A0A519BMV3"/>
<evidence type="ECO:0000259" key="1">
    <source>
        <dbReference type="PROSITE" id="PS50851"/>
    </source>
</evidence>
<dbReference type="Pfam" id="PF01584">
    <property type="entry name" value="CheW"/>
    <property type="match status" value="1"/>
</dbReference>
<dbReference type="EMBL" id="SGBB01000007">
    <property type="protein sequence ID" value="RZD18603.1"/>
    <property type="molecule type" value="Genomic_DNA"/>
</dbReference>
<gene>
    <name evidence="2" type="ORF">EVG15_05245</name>
</gene>
<dbReference type="PROSITE" id="PS50851">
    <property type="entry name" value="CHEW"/>
    <property type="match status" value="1"/>
</dbReference>
<dbReference type="GO" id="GO:0006935">
    <property type="term" value="P:chemotaxis"/>
    <property type="evidence" value="ECO:0007669"/>
    <property type="project" value="InterPro"/>
</dbReference>
<dbReference type="SMART" id="SM00260">
    <property type="entry name" value="CheW"/>
    <property type="match status" value="1"/>
</dbReference>
<dbReference type="Proteomes" id="UP000319296">
    <property type="component" value="Unassembled WGS sequence"/>
</dbReference>
<dbReference type="Gene3D" id="2.40.50.180">
    <property type="entry name" value="CheA-289, Domain 4"/>
    <property type="match status" value="1"/>
</dbReference>
<dbReference type="GO" id="GO:0007165">
    <property type="term" value="P:signal transduction"/>
    <property type="evidence" value="ECO:0007669"/>
    <property type="project" value="InterPro"/>
</dbReference>
<organism evidence="2 3">
    <name type="scientific">Candidatus Acididesulfobacter diazotrophicus</name>
    <dbReference type="NCBI Taxonomy" id="2597226"/>
    <lineage>
        <taxon>Bacteria</taxon>
        <taxon>Deltaproteobacteria</taxon>
        <taxon>Candidatus Acidulodesulfobacterales</taxon>
        <taxon>Candidatus Acididesulfobacter</taxon>
    </lineage>
</organism>
<protein>
    <submittedName>
        <fullName evidence="2">Chemotaxis protein CheW</fullName>
    </submittedName>
</protein>